<protein>
    <recommendedName>
        <fullName evidence="3">DUF6534 domain-containing protein</fullName>
    </recommendedName>
</protein>
<evidence type="ECO:0000256" key="1">
    <source>
        <dbReference type="SAM" id="MobiDB-lite"/>
    </source>
</evidence>
<keyword evidence="2" id="KW-1133">Transmembrane helix</keyword>
<feature type="region of interest" description="Disordered" evidence="1">
    <location>
        <begin position="226"/>
        <end position="253"/>
    </location>
</feature>
<feature type="compositionally biased region" description="Polar residues" evidence="1">
    <location>
        <begin position="227"/>
        <end position="239"/>
    </location>
</feature>
<dbReference type="Pfam" id="PF20152">
    <property type="entry name" value="DUF6534"/>
    <property type="match status" value="1"/>
</dbReference>
<feature type="domain" description="DUF6534" evidence="3">
    <location>
        <begin position="123"/>
        <end position="195"/>
    </location>
</feature>
<dbReference type="PANTHER" id="PTHR40465:SF1">
    <property type="entry name" value="DUF6534 DOMAIN-CONTAINING PROTEIN"/>
    <property type="match status" value="1"/>
</dbReference>
<evidence type="ECO:0000259" key="3">
    <source>
        <dbReference type="Pfam" id="PF20152"/>
    </source>
</evidence>
<organism evidence="4 5">
    <name type="scientific">Marasmius tenuissimus</name>
    <dbReference type="NCBI Taxonomy" id="585030"/>
    <lineage>
        <taxon>Eukaryota</taxon>
        <taxon>Fungi</taxon>
        <taxon>Dikarya</taxon>
        <taxon>Basidiomycota</taxon>
        <taxon>Agaricomycotina</taxon>
        <taxon>Agaricomycetes</taxon>
        <taxon>Agaricomycetidae</taxon>
        <taxon>Agaricales</taxon>
        <taxon>Marasmiineae</taxon>
        <taxon>Marasmiaceae</taxon>
        <taxon>Marasmius</taxon>
    </lineage>
</organism>
<keyword evidence="5" id="KW-1185">Reference proteome</keyword>
<accession>A0ABR3A7C7</accession>
<keyword evidence="2" id="KW-0812">Transmembrane</keyword>
<feature type="transmembrane region" description="Helical" evidence="2">
    <location>
        <begin position="49"/>
        <end position="71"/>
    </location>
</feature>
<dbReference type="InterPro" id="IPR045339">
    <property type="entry name" value="DUF6534"/>
</dbReference>
<comment type="caution">
    <text evidence="4">The sequence shown here is derived from an EMBL/GenBank/DDBJ whole genome shotgun (WGS) entry which is preliminary data.</text>
</comment>
<evidence type="ECO:0000256" key="2">
    <source>
        <dbReference type="SAM" id="Phobius"/>
    </source>
</evidence>
<dbReference type="PANTHER" id="PTHR40465">
    <property type="entry name" value="CHROMOSOME 1, WHOLE GENOME SHOTGUN SEQUENCE"/>
    <property type="match status" value="1"/>
</dbReference>
<dbReference type="Proteomes" id="UP001437256">
    <property type="component" value="Unassembled WGS sequence"/>
</dbReference>
<sequence length="291" mass="32173">MSFPKDRKIVKTLVYAVYLLDTTQTVIFFRDAYRIFATGFGDMAALRAAHLSGFSVPILTGLVSILVQIFYCYQIQVISRSWILPGIILAISLTQFVASIIEGVLIFKINNSAILQVMTLVPCTLVKASSSLRGNHIIRRLIRLVIETGSLTATVAIVDAILFVGLRKYPYHMLPSRCLAKLYANTLMVILNSRVRVQGSRDQPKLDQVCTAGWSQSIDVRFARTPTGRSTANGMTNEVDSLAPGEGSRARQPQTIQKVVQLKDVRNSQAEDIGKADDGLEIPKNVYHDSL</sequence>
<dbReference type="EMBL" id="JBBXMP010000012">
    <property type="protein sequence ID" value="KAL0069503.1"/>
    <property type="molecule type" value="Genomic_DNA"/>
</dbReference>
<evidence type="ECO:0000313" key="5">
    <source>
        <dbReference type="Proteomes" id="UP001437256"/>
    </source>
</evidence>
<feature type="transmembrane region" description="Helical" evidence="2">
    <location>
        <begin position="83"/>
        <end position="107"/>
    </location>
</feature>
<feature type="transmembrane region" description="Helical" evidence="2">
    <location>
        <begin position="12"/>
        <end position="29"/>
    </location>
</feature>
<reference evidence="4 5" key="1">
    <citation type="submission" date="2024-05" db="EMBL/GenBank/DDBJ databases">
        <title>A draft genome resource for the thread blight pathogen Marasmius tenuissimus strain MS-2.</title>
        <authorList>
            <person name="Yulfo-Soto G.E."/>
            <person name="Baruah I.K."/>
            <person name="Amoako-Attah I."/>
            <person name="Bukari Y."/>
            <person name="Meinhardt L.W."/>
            <person name="Bailey B.A."/>
            <person name="Cohen S.P."/>
        </authorList>
    </citation>
    <scope>NUCLEOTIDE SEQUENCE [LARGE SCALE GENOMIC DNA]</scope>
    <source>
        <strain evidence="4 5">MS-2</strain>
    </source>
</reference>
<feature type="transmembrane region" description="Helical" evidence="2">
    <location>
        <begin position="144"/>
        <end position="166"/>
    </location>
</feature>
<keyword evidence="2" id="KW-0472">Membrane</keyword>
<proteinExistence type="predicted"/>
<evidence type="ECO:0000313" key="4">
    <source>
        <dbReference type="EMBL" id="KAL0069503.1"/>
    </source>
</evidence>
<name>A0ABR3A7C7_9AGAR</name>
<gene>
    <name evidence="4" type="ORF">AAF712_003538</name>
</gene>